<comment type="caution">
    <text evidence="6">The sequence shown here is derived from an EMBL/GenBank/DDBJ whole genome shotgun (WGS) entry which is preliminary data.</text>
</comment>
<dbReference type="FunFam" id="3.10.20.90:FF:000298">
    <property type="entry name" value="BAG family molecular chaperone regulator 1"/>
    <property type="match status" value="1"/>
</dbReference>
<protein>
    <submittedName>
        <fullName evidence="6">Bag family molecular chaperone regulator</fullName>
    </submittedName>
</protein>
<dbReference type="PROSITE" id="PS50053">
    <property type="entry name" value="UBIQUITIN_2"/>
    <property type="match status" value="1"/>
</dbReference>
<feature type="domain" description="Ubiquitin-like" evidence="4">
    <location>
        <begin position="58"/>
        <end position="128"/>
    </location>
</feature>
<dbReference type="PANTHER" id="PTHR12329:SF11">
    <property type="entry name" value="BAG FAMILY MOLECULAR CHAPERONE REGULATOR 1"/>
    <property type="match status" value="1"/>
</dbReference>
<proteinExistence type="predicted"/>
<dbReference type="SUPFAM" id="SSF54236">
    <property type="entry name" value="Ubiquitin-like"/>
    <property type="match status" value="1"/>
</dbReference>
<dbReference type="InterPro" id="IPR036533">
    <property type="entry name" value="BAG_dom_sf"/>
</dbReference>
<dbReference type="Pfam" id="PF02179">
    <property type="entry name" value="BAG"/>
    <property type="match status" value="1"/>
</dbReference>
<evidence type="ECO:0000259" key="4">
    <source>
        <dbReference type="PROSITE" id="PS50053"/>
    </source>
</evidence>
<dbReference type="Gene3D" id="3.10.20.90">
    <property type="entry name" value="Phosphatidylinositol 3-kinase Catalytic Subunit, Chain A, domain 1"/>
    <property type="match status" value="1"/>
</dbReference>
<feature type="compositionally biased region" description="Low complexity" evidence="3">
    <location>
        <begin position="278"/>
        <end position="297"/>
    </location>
</feature>
<dbReference type="SUPFAM" id="SSF63491">
    <property type="entry name" value="BAG domain"/>
    <property type="match status" value="1"/>
</dbReference>
<keyword evidence="1" id="KW-0143">Chaperone</keyword>
<sequence length="345" mass="38874">MMRMKPMMNSEMSPKKNISVLGREEGGSEKVDWELRPGGMLVQKRNPDDDRELVPPAPTIRVRVKHGSSYHEIYINSRATFGELKKMLAAPTGLHPQDQKLLYKDKERDSKAYLDVVGVKERSKIVLIEDPTSQERRYIEMRKTAKMEKASKSISEISLEVDRLAGQVSALESVISKGGKVPETRVLNVIELLMNQLIKLDGIIVDGDVKLQRKLQVKRVQKYVETLDMLKIRNSTSSSNGDHQIPGQNGIHQTRVQNGVHQTPVQNGKHSAGRHTMPVQPQQQQQPQKQHPLSQRQSATGEVVVTTKWETFDLLSPPLIPHSSTSTPTKTATTTADKLNWELFE</sequence>
<dbReference type="Pfam" id="PF00240">
    <property type="entry name" value="ubiquitin"/>
    <property type="match status" value="1"/>
</dbReference>
<dbReference type="InterPro" id="IPR039773">
    <property type="entry name" value="BAG_chaperone_regulator"/>
</dbReference>
<dbReference type="InterPro" id="IPR000626">
    <property type="entry name" value="Ubiquitin-like_dom"/>
</dbReference>
<dbReference type="Proteomes" id="UP000554482">
    <property type="component" value="Unassembled WGS sequence"/>
</dbReference>
<comment type="function">
    <text evidence="2">Co-chaperone that regulates diverse cellular pathways, such as programmed cell death and stress responses.</text>
</comment>
<evidence type="ECO:0000259" key="5">
    <source>
        <dbReference type="PROSITE" id="PS51035"/>
    </source>
</evidence>
<evidence type="ECO:0000313" key="7">
    <source>
        <dbReference type="Proteomes" id="UP000554482"/>
    </source>
</evidence>
<evidence type="ECO:0000256" key="2">
    <source>
        <dbReference type="ARBA" id="ARBA00058673"/>
    </source>
</evidence>
<dbReference type="PANTHER" id="PTHR12329">
    <property type="entry name" value="BCL2-ASSOCIATED ATHANOGENE"/>
    <property type="match status" value="1"/>
</dbReference>
<keyword evidence="7" id="KW-1185">Reference proteome</keyword>
<dbReference type="GO" id="GO:0005737">
    <property type="term" value="C:cytoplasm"/>
    <property type="evidence" value="ECO:0007669"/>
    <property type="project" value="TreeGrafter"/>
</dbReference>
<accession>A0A7J6WN01</accession>
<dbReference type="Gene3D" id="1.20.58.120">
    <property type="entry name" value="BAG domain"/>
    <property type="match status" value="1"/>
</dbReference>
<evidence type="ECO:0000313" key="6">
    <source>
        <dbReference type="EMBL" id="KAF5197970.1"/>
    </source>
</evidence>
<dbReference type="SMART" id="SM00264">
    <property type="entry name" value="BAG"/>
    <property type="match status" value="1"/>
</dbReference>
<dbReference type="GO" id="GO:0051087">
    <property type="term" value="F:protein-folding chaperone binding"/>
    <property type="evidence" value="ECO:0007669"/>
    <property type="project" value="InterPro"/>
</dbReference>
<feature type="region of interest" description="Disordered" evidence="3">
    <location>
        <begin position="315"/>
        <end position="336"/>
    </location>
</feature>
<name>A0A7J6WN01_THATH</name>
<gene>
    <name evidence="6" type="ORF">FRX31_012443</name>
</gene>
<dbReference type="PROSITE" id="PS51035">
    <property type="entry name" value="BAG"/>
    <property type="match status" value="1"/>
</dbReference>
<evidence type="ECO:0000256" key="3">
    <source>
        <dbReference type="SAM" id="MobiDB-lite"/>
    </source>
</evidence>
<feature type="region of interest" description="Disordered" evidence="3">
    <location>
        <begin position="263"/>
        <end position="301"/>
    </location>
</feature>
<dbReference type="EMBL" id="JABWDY010013940">
    <property type="protein sequence ID" value="KAF5197970.1"/>
    <property type="molecule type" value="Genomic_DNA"/>
</dbReference>
<dbReference type="GO" id="GO:0050821">
    <property type="term" value="P:protein stabilization"/>
    <property type="evidence" value="ECO:0007669"/>
    <property type="project" value="TreeGrafter"/>
</dbReference>
<dbReference type="GO" id="GO:0000774">
    <property type="term" value="F:adenyl-nucleotide exchange factor activity"/>
    <property type="evidence" value="ECO:0007669"/>
    <property type="project" value="TreeGrafter"/>
</dbReference>
<dbReference type="InterPro" id="IPR029071">
    <property type="entry name" value="Ubiquitin-like_domsf"/>
</dbReference>
<organism evidence="6 7">
    <name type="scientific">Thalictrum thalictroides</name>
    <name type="common">Rue-anemone</name>
    <name type="synonym">Anemone thalictroides</name>
    <dbReference type="NCBI Taxonomy" id="46969"/>
    <lineage>
        <taxon>Eukaryota</taxon>
        <taxon>Viridiplantae</taxon>
        <taxon>Streptophyta</taxon>
        <taxon>Embryophyta</taxon>
        <taxon>Tracheophyta</taxon>
        <taxon>Spermatophyta</taxon>
        <taxon>Magnoliopsida</taxon>
        <taxon>Ranunculales</taxon>
        <taxon>Ranunculaceae</taxon>
        <taxon>Thalictroideae</taxon>
        <taxon>Thalictrum</taxon>
    </lineage>
</organism>
<dbReference type="AlphaFoldDB" id="A0A7J6WN01"/>
<feature type="domain" description="BAG" evidence="5">
    <location>
        <begin position="153"/>
        <end position="231"/>
    </location>
</feature>
<feature type="compositionally biased region" description="Low complexity" evidence="3">
    <location>
        <begin position="323"/>
        <end position="335"/>
    </location>
</feature>
<evidence type="ECO:0000256" key="1">
    <source>
        <dbReference type="ARBA" id="ARBA00023186"/>
    </source>
</evidence>
<dbReference type="OrthoDB" id="417450at2759"/>
<dbReference type="InterPro" id="IPR003103">
    <property type="entry name" value="BAG_domain"/>
</dbReference>
<reference evidence="6 7" key="1">
    <citation type="submission" date="2020-06" db="EMBL/GenBank/DDBJ databases">
        <title>Transcriptomic and genomic resources for Thalictrum thalictroides and T. hernandezii: Facilitating candidate gene discovery in an emerging model plant lineage.</title>
        <authorList>
            <person name="Arias T."/>
            <person name="Riano-Pachon D.M."/>
            <person name="Di Stilio V.S."/>
        </authorList>
    </citation>
    <scope>NUCLEOTIDE SEQUENCE [LARGE SCALE GENOMIC DNA]</scope>
    <source>
        <strain evidence="7">cv. WT478/WT964</strain>
        <tissue evidence="6">Leaves</tissue>
    </source>
</reference>